<evidence type="ECO:0000259" key="4">
    <source>
        <dbReference type="Pfam" id="PF00891"/>
    </source>
</evidence>
<feature type="domain" description="O-methyltransferase dimerisation" evidence="5">
    <location>
        <begin position="78"/>
        <end position="152"/>
    </location>
</feature>
<dbReference type="Gene3D" id="3.40.50.150">
    <property type="entry name" value="Vaccinia Virus protein VP39"/>
    <property type="match status" value="1"/>
</dbReference>
<evidence type="ECO:0000256" key="2">
    <source>
        <dbReference type="ARBA" id="ARBA00022679"/>
    </source>
</evidence>
<keyword evidence="1" id="KW-0489">Methyltransferase</keyword>
<dbReference type="PANTHER" id="PTHR43712:SF2">
    <property type="entry name" value="O-METHYLTRANSFERASE CICE"/>
    <property type="match status" value="1"/>
</dbReference>
<dbReference type="GO" id="GO:0046983">
    <property type="term" value="F:protein dimerization activity"/>
    <property type="evidence" value="ECO:0007669"/>
    <property type="project" value="InterPro"/>
</dbReference>
<evidence type="ECO:0000259" key="5">
    <source>
        <dbReference type="Pfam" id="PF08100"/>
    </source>
</evidence>
<dbReference type="InterPro" id="IPR029063">
    <property type="entry name" value="SAM-dependent_MTases_sf"/>
</dbReference>
<feature type="domain" description="O-methyltransferase C-terminal" evidence="4">
    <location>
        <begin position="205"/>
        <end position="366"/>
    </location>
</feature>
<dbReference type="PROSITE" id="PS51683">
    <property type="entry name" value="SAM_OMT_II"/>
    <property type="match status" value="1"/>
</dbReference>
<dbReference type="EMBL" id="BPWL01000008">
    <property type="protein sequence ID" value="GJJ12836.1"/>
    <property type="molecule type" value="Genomic_DNA"/>
</dbReference>
<dbReference type="Gene3D" id="1.10.10.10">
    <property type="entry name" value="Winged helix-like DNA-binding domain superfamily/Winged helix DNA-binding domain"/>
    <property type="match status" value="1"/>
</dbReference>
<dbReference type="AlphaFoldDB" id="A0AAV5AIS8"/>
<evidence type="ECO:0008006" key="8">
    <source>
        <dbReference type="Google" id="ProtNLM"/>
    </source>
</evidence>
<dbReference type="InterPro" id="IPR001077">
    <property type="entry name" value="COMT_C"/>
</dbReference>
<protein>
    <recommendedName>
        <fullName evidence="8">S-adenosyl-L-methionine-dependent methyltransferase</fullName>
    </recommendedName>
</protein>
<evidence type="ECO:0000313" key="7">
    <source>
        <dbReference type="Proteomes" id="UP001050691"/>
    </source>
</evidence>
<evidence type="ECO:0000313" key="6">
    <source>
        <dbReference type="EMBL" id="GJJ12836.1"/>
    </source>
</evidence>
<accession>A0AAV5AIS8</accession>
<dbReference type="Pfam" id="PF00891">
    <property type="entry name" value="Methyltransf_2"/>
    <property type="match status" value="1"/>
</dbReference>
<comment type="caution">
    <text evidence="6">The sequence shown here is derived from an EMBL/GenBank/DDBJ whole genome shotgun (WGS) entry which is preliminary data.</text>
</comment>
<dbReference type="InterPro" id="IPR016461">
    <property type="entry name" value="COMT-like"/>
</dbReference>
<gene>
    <name evidence="6" type="ORF">Clacol_007081</name>
</gene>
<evidence type="ECO:0000256" key="1">
    <source>
        <dbReference type="ARBA" id="ARBA00022603"/>
    </source>
</evidence>
<evidence type="ECO:0000256" key="3">
    <source>
        <dbReference type="ARBA" id="ARBA00022691"/>
    </source>
</evidence>
<reference evidence="6" key="1">
    <citation type="submission" date="2021-10" db="EMBL/GenBank/DDBJ databases">
        <title>De novo Genome Assembly of Clathrus columnatus (Basidiomycota, Fungi) Using Illumina and Nanopore Sequence Data.</title>
        <authorList>
            <person name="Ogiso-Tanaka E."/>
            <person name="Itagaki H."/>
            <person name="Hosoya T."/>
            <person name="Hosaka K."/>
        </authorList>
    </citation>
    <scope>NUCLEOTIDE SEQUENCE</scope>
    <source>
        <strain evidence="6">MO-923</strain>
    </source>
</reference>
<organism evidence="6 7">
    <name type="scientific">Clathrus columnatus</name>
    <dbReference type="NCBI Taxonomy" id="1419009"/>
    <lineage>
        <taxon>Eukaryota</taxon>
        <taxon>Fungi</taxon>
        <taxon>Dikarya</taxon>
        <taxon>Basidiomycota</taxon>
        <taxon>Agaricomycotina</taxon>
        <taxon>Agaricomycetes</taxon>
        <taxon>Phallomycetidae</taxon>
        <taxon>Phallales</taxon>
        <taxon>Clathraceae</taxon>
        <taxon>Clathrus</taxon>
    </lineage>
</organism>
<dbReference type="SUPFAM" id="SSF46785">
    <property type="entry name" value="Winged helix' DNA-binding domain"/>
    <property type="match status" value="1"/>
</dbReference>
<sequence>MSNDPLTALVSIISSSVQNLQKSYSEQSLKLPTLDERYIPVPLDNDSQIKDSVERIVAAATQLIAAVRYPRDTIHEQAQSMYLSALLAFVVDVNIPEILNEVHNKSLHAKDIASRIGCDPSHISRVLRYLATRHIFKEVVPGEFANNRVSYELIKANNKTVAELQEKPLEKYADSGTAAFVGHAVGEGLMSSTALSDFLKSGGKHAKTPFNAAFNTDLTLWDWFTTSENSWRFGRFVAAMHHFAEGFKDEIFVNGYNWGKLTSNDVVVDVGGNMGTVTMALAKAFKEPKFIIQDLSPVISQAKGFWEEYDFFTEQPIKGAAVYFLRFIIQDWPTSEAIKILKRIREAANPSSSKLILFEFNVPYACEDPNTYPESIEVRTAPYPLLPNLGKGGGPNPTYVDIQMMTMLNGQGRDLGELIALGEASGWKLEAAKNDELSIFVFSPMWVF</sequence>
<dbReference type="InterPro" id="IPR036388">
    <property type="entry name" value="WH-like_DNA-bd_sf"/>
</dbReference>
<dbReference type="Pfam" id="PF08100">
    <property type="entry name" value="Dimerisation"/>
    <property type="match status" value="1"/>
</dbReference>
<dbReference type="GO" id="GO:0032259">
    <property type="term" value="P:methylation"/>
    <property type="evidence" value="ECO:0007669"/>
    <property type="project" value="UniProtKB-KW"/>
</dbReference>
<dbReference type="InterPro" id="IPR012967">
    <property type="entry name" value="COMT_dimerisation"/>
</dbReference>
<name>A0AAV5AIS8_9AGAM</name>
<dbReference type="GO" id="GO:0008171">
    <property type="term" value="F:O-methyltransferase activity"/>
    <property type="evidence" value="ECO:0007669"/>
    <property type="project" value="InterPro"/>
</dbReference>
<dbReference type="Proteomes" id="UP001050691">
    <property type="component" value="Unassembled WGS sequence"/>
</dbReference>
<keyword evidence="2" id="KW-0808">Transferase</keyword>
<proteinExistence type="predicted"/>
<dbReference type="InterPro" id="IPR036390">
    <property type="entry name" value="WH_DNA-bd_sf"/>
</dbReference>
<dbReference type="SUPFAM" id="SSF53335">
    <property type="entry name" value="S-adenosyl-L-methionine-dependent methyltransferases"/>
    <property type="match status" value="1"/>
</dbReference>
<keyword evidence="3" id="KW-0949">S-adenosyl-L-methionine</keyword>
<keyword evidence="7" id="KW-1185">Reference proteome</keyword>
<dbReference type="PANTHER" id="PTHR43712">
    <property type="entry name" value="PUTATIVE (AFU_ORTHOLOGUE AFUA_4G14580)-RELATED"/>
    <property type="match status" value="1"/>
</dbReference>